<evidence type="ECO:0000256" key="1">
    <source>
        <dbReference type="SAM" id="SignalP"/>
    </source>
</evidence>
<evidence type="ECO:0008006" key="4">
    <source>
        <dbReference type="Google" id="ProtNLM"/>
    </source>
</evidence>
<dbReference type="Pfam" id="PF09982">
    <property type="entry name" value="LpxR"/>
    <property type="match status" value="1"/>
</dbReference>
<reference evidence="2 3" key="1">
    <citation type="submission" date="2016-08" db="EMBL/GenBank/DDBJ databases">
        <authorList>
            <person name="Seilhamer J.J."/>
        </authorList>
    </citation>
    <scope>NUCLEOTIDE SEQUENCE [LARGE SCALE GENOMIC DNA]</scope>
    <source>
        <strain evidence="2 3">DX4</strain>
    </source>
</reference>
<name>A0A1D7QCL0_9SPHI</name>
<accession>A0A1D7QCL0</accession>
<organism evidence="2 3">
    <name type="scientific">Pedobacter steynii</name>
    <dbReference type="NCBI Taxonomy" id="430522"/>
    <lineage>
        <taxon>Bacteria</taxon>
        <taxon>Pseudomonadati</taxon>
        <taxon>Bacteroidota</taxon>
        <taxon>Sphingobacteriia</taxon>
        <taxon>Sphingobacteriales</taxon>
        <taxon>Sphingobacteriaceae</taxon>
        <taxon>Pedobacter</taxon>
    </lineage>
</organism>
<evidence type="ECO:0000313" key="2">
    <source>
        <dbReference type="EMBL" id="AOM76440.1"/>
    </source>
</evidence>
<protein>
    <recommendedName>
        <fullName evidence="4">Lipid A deacylase LpxR family protein</fullName>
    </recommendedName>
</protein>
<dbReference type="EMBL" id="CP017141">
    <property type="protein sequence ID" value="AOM76440.1"/>
    <property type="molecule type" value="Genomic_DNA"/>
</dbReference>
<dbReference type="AlphaFoldDB" id="A0A1D7QCL0"/>
<dbReference type="Proteomes" id="UP000094313">
    <property type="component" value="Chromosome"/>
</dbReference>
<proteinExistence type="predicted"/>
<feature type="chain" id="PRO_5009098348" description="Lipid A deacylase LpxR family protein" evidence="1">
    <location>
        <begin position="25"/>
        <end position="320"/>
    </location>
</feature>
<dbReference type="OrthoDB" id="622552at2"/>
<dbReference type="Gene3D" id="2.40.128.140">
    <property type="entry name" value="Outer membrane protein"/>
    <property type="match status" value="1"/>
</dbReference>
<dbReference type="InterPro" id="IPR018707">
    <property type="entry name" value="LpxR"/>
</dbReference>
<sequence>MKTFSKILLPFSLIYLLTVNPAAAQTFKNEFGFSSDNDSYLLQGSDKYYTNGLFINFRHALDQQKLTEKLEKKTYEIAVGQKMYNPYSGSAPDPAKQDRPFAGYLYAEGTMNWFYKNESILKTSVQIGVTGPASLAEKGQELLHNTVGFYELEGWDYQIKEEMQVNLSAKYTRLLHRFDSKAADFSFEGYANIGTTFSGAGAGILFRAGRINQLFNSAYTNSMIGNNSKTRGLVNSELFFYAKPQLNVVAYDATIQGSMFNDKSPVTFGVKPVVFAQQLGVNYSSQRFTFDFGLLFKSKEVKSMAKAHQYGTISLFYRFN</sequence>
<dbReference type="InterPro" id="IPR037107">
    <property type="entry name" value="Put_OMP_sf"/>
</dbReference>
<keyword evidence="3" id="KW-1185">Reference proteome</keyword>
<dbReference type="KEGG" id="psty:BFS30_04275"/>
<keyword evidence="1" id="KW-0732">Signal</keyword>
<gene>
    <name evidence="2" type="ORF">BFS30_04275</name>
</gene>
<feature type="signal peptide" evidence="1">
    <location>
        <begin position="1"/>
        <end position="24"/>
    </location>
</feature>
<dbReference type="RefSeq" id="WP_069378136.1">
    <property type="nucleotide sequence ID" value="NZ_CP017141.1"/>
</dbReference>
<evidence type="ECO:0000313" key="3">
    <source>
        <dbReference type="Proteomes" id="UP000094313"/>
    </source>
</evidence>